<keyword evidence="2" id="KW-1185">Reference proteome</keyword>
<evidence type="ECO:0000313" key="1">
    <source>
        <dbReference type="EnsemblMetazoa" id="GBRI025548-PA"/>
    </source>
</evidence>
<dbReference type="STRING" id="37001.A0A1A9WMZ1"/>
<organism evidence="1 2">
    <name type="scientific">Glossina brevipalpis</name>
    <dbReference type="NCBI Taxonomy" id="37001"/>
    <lineage>
        <taxon>Eukaryota</taxon>
        <taxon>Metazoa</taxon>
        <taxon>Ecdysozoa</taxon>
        <taxon>Arthropoda</taxon>
        <taxon>Hexapoda</taxon>
        <taxon>Insecta</taxon>
        <taxon>Pterygota</taxon>
        <taxon>Neoptera</taxon>
        <taxon>Endopterygota</taxon>
        <taxon>Diptera</taxon>
        <taxon>Brachycera</taxon>
        <taxon>Muscomorpha</taxon>
        <taxon>Hippoboscoidea</taxon>
        <taxon>Glossinidae</taxon>
        <taxon>Glossina</taxon>
    </lineage>
</organism>
<evidence type="ECO:0000313" key="2">
    <source>
        <dbReference type="Proteomes" id="UP000091820"/>
    </source>
</evidence>
<dbReference type="VEuPathDB" id="VectorBase:GBRI025548"/>
<reference evidence="2" key="1">
    <citation type="submission" date="2014-03" db="EMBL/GenBank/DDBJ databases">
        <authorList>
            <person name="Aksoy S."/>
            <person name="Warren W."/>
            <person name="Wilson R.K."/>
        </authorList>
    </citation>
    <scope>NUCLEOTIDE SEQUENCE [LARGE SCALE GENOMIC DNA]</scope>
    <source>
        <strain evidence="2">IAEA</strain>
    </source>
</reference>
<dbReference type="InterPro" id="IPR042099">
    <property type="entry name" value="ANL_N_sf"/>
</dbReference>
<accession>A0A1A9WMZ1</accession>
<dbReference type="Gene3D" id="3.40.50.12780">
    <property type="entry name" value="N-terminal domain of ligase-like"/>
    <property type="match status" value="1"/>
</dbReference>
<proteinExistence type="predicted"/>
<dbReference type="SUPFAM" id="SSF56801">
    <property type="entry name" value="Acetyl-CoA synthetase-like"/>
    <property type="match status" value="1"/>
</dbReference>
<protein>
    <recommendedName>
        <fullName evidence="3">AMP-dependent synthetase/ligase domain-containing protein</fullName>
    </recommendedName>
</protein>
<name>A0A1A9WMZ1_9MUSC</name>
<dbReference type="Proteomes" id="UP000091820">
    <property type="component" value="Unassembled WGS sequence"/>
</dbReference>
<dbReference type="AlphaFoldDB" id="A0A1A9WMZ1"/>
<sequence length="132" mass="14373">MPVYCGTTYNSANKIWSGPQEKDLFHYDLTLGEAIVEKLYLIPDKVVQITDSTGEQVKAKDLLTNSRNIVNKFVAMGLKQGDVVGLYASNTTHLSAVILATWLSGLCTHAAYEGCDKGEHIINSSFAIASFS</sequence>
<reference evidence="1" key="2">
    <citation type="submission" date="2020-05" db="UniProtKB">
        <authorList>
            <consortium name="EnsemblMetazoa"/>
        </authorList>
    </citation>
    <scope>IDENTIFICATION</scope>
    <source>
        <strain evidence="1">IAEA</strain>
    </source>
</reference>
<evidence type="ECO:0008006" key="3">
    <source>
        <dbReference type="Google" id="ProtNLM"/>
    </source>
</evidence>
<dbReference type="EnsemblMetazoa" id="GBRI025548-RA">
    <property type="protein sequence ID" value="GBRI025548-PA"/>
    <property type="gene ID" value="GBRI025548"/>
</dbReference>